<proteinExistence type="predicted"/>
<evidence type="ECO:0000259" key="2">
    <source>
        <dbReference type="PROSITE" id="PS50070"/>
    </source>
</evidence>
<feature type="domain" description="Kringle" evidence="2">
    <location>
        <begin position="84"/>
        <end position="155"/>
    </location>
</feature>
<dbReference type="CDD" id="cd00108">
    <property type="entry name" value="KR"/>
    <property type="match status" value="4"/>
</dbReference>
<accession>K1QKW0</accession>
<dbReference type="InterPro" id="IPR050759">
    <property type="entry name" value="Serine_protease_kringle"/>
</dbReference>
<dbReference type="InterPro" id="IPR000001">
    <property type="entry name" value="Kringle"/>
</dbReference>
<comment type="caution">
    <text evidence="1">Lacks conserved residue(s) required for the propagation of feature annotation.</text>
</comment>
<protein>
    <submittedName>
        <fullName evidence="3">Hepatocyte growth factor-like protein</fullName>
    </submittedName>
</protein>
<dbReference type="AlphaFoldDB" id="K1QKW0"/>
<feature type="disulfide bond" evidence="1">
    <location>
        <begin position="44"/>
        <end position="67"/>
    </location>
</feature>
<dbReference type="PANTHER" id="PTHR24261">
    <property type="entry name" value="PLASMINOGEN-RELATED"/>
    <property type="match status" value="1"/>
</dbReference>
<feature type="domain" description="Kringle" evidence="2">
    <location>
        <begin position="1"/>
        <end position="72"/>
    </location>
</feature>
<feature type="disulfide bond" evidence="1">
    <location>
        <begin position="127"/>
        <end position="150"/>
    </location>
</feature>
<dbReference type="PRINTS" id="PR00018">
    <property type="entry name" value="KRINGLE"/>
</dbReference>
<evidence type="ECO:0000256" key="1">
    <source>
        <dbReference type="PROSITE-ProRule" id="PRU00121"/>
    </source>
</evidence>
<dbReference type="PANTHER" id="PTHR24261:SF7">
    <property type="entry name" value="KRINGLE DOMAIN-CONTAINING PROTEIN"/>
    <property type="match status" value="1"/>
</dbReference>
<feature type="domain" description="Kringle" evidence="2">
    <location>
        <begin position="165"/>
        <end position="239"/>
    </location>
</feature>
<dbReference type="Gene3D" id="2.40.20.10">
    <property type="entry name" value="Plasminogen Kringle 4"/>
    <property type="match status" value="4"/>
</dbReference>
<dbReference type="SUPFAM" id="SSF57440">
    <property type="entry name" value="Kringle-like"/>
    <property type="match status" value="4"/>
</dbReference>
<feature type="domain" description="Kringle" evidence="2">
    <location>
        <begin position="251"/>
        <end position="326"/>
    </location>
</feature>
<keyword evidence="1" id="KW-1015">Disulfide bond</keyword>
<reference evidence="3" key="1">
    <citation type="journal article" date="2012" name="Nature">
        <title>The oyster genome reveals stress adaptation and complexity of shell formation.</title>
        <authorList>
            <person name="Zhang G."/>
            <person name="Fang X."/>
            <person name="Guo X."/>
            <person name="Li L."/>
            <person name="Luo R."/>
            <person name="Xu F."/>
            <person name="Yang P."/>
            <person name="Zhang L."/>
            <person name="Wang X."/>
            <person name="Qi H."/>
            <person name="Xiong Z."/>
            <person name="Que H."/>
            <person name="Xie Y."/>
            <person name="Holland P.W."/>
            <person name="Paps J."/>
            <person name="Zhu Y."/>
            <person name="Wu F."/>
            <person name="Chen Y."/>
            <person name="Wang J."/>
            <person name="Peng C."/>
            <person name="Meng J."/>
            <person name="Yang L."/>
            <person name="Liu J."/>
            <person name="Wen B."/>
            <person name="Zhang N."/>
            <person name="Huang Z."/>
            <person name="Zhu Q."/>
            <person name="Feng Y."/>
            <person name="Mount A."/>
            <person name="Hedgecock D."/>
            <person name="Xu Z."/>
            <person name="Liu Y."/>
            <person name="Domazet-Loso T."/>
            <person name="Du Y."/>
            <person name="Sun X."/>
            <person name="Zhang S."/>
            <person name="Liu B."/>
            <person name="Cheng P."/>
            <person name="Jiang X."/>
            <person name="Li J."/>
            <person name="Fan D."/>
            <person name="Wang W."/>
            <person name="Fu W."/>
            <person name="Wang T."/>
            <person name="Wang B."/>
            <person name="Zhang J."/>
            <person name="Peng Z."/>
            <person name="Li Y."/>
            <person name="Li N."/>
            <person name="Wang J."/>
            <person name="Chen M."/>
            <person name="He Y."/>
            <person name="Tan F."/>
            <person name="Song X."/>
            <person name="Zheng Q."/>
            <person name="Huang R."/>
            <person name="Yang H."/>
            <person name="Du X."/>
            <person name="Chen L."/>
            <person name="Yang M."/>
            <person name="Gaffney P.M."/>
            <person name="Wang S."/>
            <person name="Luo L."/>
            <person name="She Z."/>
            <person name="Ming Y."/>
            <person name="Huang W."/>
            <person name="Zhang S."/>
            <person name="Huang B."/>
            <person name="Zhang Y."/>
            <person name="Qu T."/>
            <person name="Ni P."/>
            <person name="Miao G."/>
            <person name="Wang J."/>
            <person name="Wang Q."/>
            <person name="Steinberg C.E."/>
            <person name="Wang H."/>
            <person name="Li N."/>
            <person name="Qian L."/>
            <person name="Zhang G."/>
            <person name="Li Y."/>
            <person name="Yang H."/>
            <person name="Liu X."/>
            <person name="Wang J."/>
            <person name="Yin Y."/>
            <person name="Wang J."/>
        </authorList>
    </citation>
    <scope>NUCLEOTIDE SEQUENCE [LARGE SCALE GENOMIC DNA]</scope>
    <source>
        <strain evidence="3">05x7-T-G4-1.051#20</strain>
    </source>
</reference>
<dbReference type="PROSITE" id="PS50070">
    <property type="entry name" value="KRINGLE_2"/>
    <property type="match status" value="4"/>
</dbReference>
<dbReference type="GO" id="GO:0005615">
    <property type="term" value="C:extracellular space"/>
    <property type="evidence" value="ECO:0007669"/>
    <property type="project" value="TreeGrafter"/>
</dbReference>
<dbReference type="GO" id="GO:0005102">
    <property type="term" value="F:signaling receptor binding"/>
    <property type="evidence" value="ECO:0007669"/>
    <property type="project" value="TreeGrafter"/>
</dbReference>
<sequence length="355" mass="41220">MTATGLGYNGDISTTASGKTCQRWDSQYPHSHTFTYMQNQENYCRNPSADSDLWCYTIDPAFRFENCNVPICDIDLSKCKMTINGLDYNGDISTTASGKTCQRWDKYPQSHVFYPQQEQASLQKNYCRNPNANHDLWCYTSDINIAWEYCYVPVCDDAECLNSPKGLDYFGTENKTADKEQCQRWDSMEPHQHNFSVGFMGLSASEHENYCRNPNDDRMPWCFTVNSTVRFQYCNILNCPTSDECRTSEIGSEYRGKRDRTRYGIPCQRWDTITPHRPDPKISFSGSTLSAQENFCRNPNSKSNLGPWCYTVDPNVRWEMCDIPFCSGKNNKLYLFCFQTFLHLSKHIYIYIHLL</sequence>
<dbReference type="InterPro" id="IPR013806">
    <property type="entry name" value="Kringle-like"/>
</dbReference>
<dbReference type="InterPro" id="IPR018056">
    <property type="entry name" value="Kringle_CS"/>
</dbReference>
<dbReference type="PROSITE" id="PS00021">
    <property type="entry name" value="KRINGLE_1"/>
    <property type="match status" value="3"/>
</dbReference>
<dbReference type="HOGENOM" id="CLU_050805_0_0_1"/>
<name>K1QKW0_MAGGI</name>
<dbReference type="InParanoid" id="K1QKW0"/>
<dbReference type="InterPro" id="IPR038178">
    <property type="entry name" value="Kringle_sf"/>
</dbReference>
<dbReference type="SMART" id="SM00130">
    <property type="entry name" value="KR"/>
    <property type="match status" value="4"/>
</dbReference>
<dbReference type="EMBL" id="JH817185">
    <property type="protein sequence ID" value="EKC31759.1"/>
    <property type="molecule type" value="Genomic_DNA"/>
</dbReference>
<feature type="disulfide bond" evidence="1">
    <location>
        <begin position="211"/>
        <end position="234"/>
    </location>
</feature>
<organism evidence="3">
    <name type="scientific">Magallana gigas</name>
    <name type="common">Pacific oyster</name>
    <name type="synonym">Crassostrea gigas</name>
    <dbReference type="NCBI Taxonomy" id="29159"/>
    <lineage>
        <taxon>Eukaryota</taxon>
        <taxon>Metazoa</taxon>
        <taxon>Spiralia</taxon>
        <taxon>Lophotrochozoa</taxon>
        <taxon>Mollusca</taxon>
        <taxon>Bivalvia</taxon>
        <taxon>Autobranchia</taxon>
        <taxon>Pteriomorphia</taxon>
        <taxon>Ostreida</taxon>
        <taxon>Ostreoidea</taxon>
        <taxon>Ostreidae</taxon>
        <taxon>Magallana</taxon>
    </lineage>
</organism>
<dbReference type="Pfam" id="PF00051">
    <property type="entry name" value="Kringle"/>
    <property type="match status" value="4"/>
</dbReference>
<evidence type="ECO:0000313" key="3">
    <source>
        <dbReference type="EMBL" id="EKC31759.1"/>
    </source>
</evidence>
<gene>
    <name evidence="3" type="ORF">CGI_10015450</name>
</gene>
<dbReference type="GO" id="GO:0004175">
    <property type="term" value="F:endopeptidase activity"/>
    <property type="evidence" value="ECO:0007669"/>
    <property type="project" value="TreeGrafter"/>
</dbReference>
<keyword evidence="1" id="KW-0420">Kringle</keyword>